<accession>A0A131YG44</accession>
<reference evidence="3" key="1">
    <citation type="journal article" date="2016" name="Ticks Tick Borne Dis.">
        <title>De novo assembly and annotation of the salivary gland transcriptome of Rhipicephalus appendiculatus male and female ticks during blood feeding.</title>
        <authorList>
            <person name="de Castro M.H."/>
            <person name="de Klerk D."/>
            <person name="Pienaar R."/>
            <person name="Latif A.A."/>
            <person name="Rees D.J."/>
            <person name="Mans B.J."/>
        </authorList>
    </citation>
    <scope>NUCLEOTIDE SEQUENCE</scope>
    <source>
        <tissue evidence="3">Salivary glands</tissue>
    </source>
</reference>
<feature type="chain" id="PRO_5007285045" evidence="2">
    <location>
        <begin position="19"/>
        <end position="428"/>
    </location>
</feature>
<evidence type="ECO:0000313" key="3">
    <source>
        <dbReference type="EMBL" id="JAP76901.1"/>
    </source>
</evidence>
<dbReference type="AlphaFoldDB" id="A0A131YG44"/>
<feature type="compositionally biased region" description="Polar residues" evidence="1">
    <location>
        <begin position="220"/>
        <end position="233"/>
    </location>
</feature>
<sequence length="428" mass="43003">MKTRFVSFLLYFIVLLLAVLVEKSTCPMPRPGSFMGRQPYSRPNNPRGRPPTHRRPGHGQTPAGPIRNFIPAAPGLVQPAPLPGPDLALLQQPSNPIGLDNVLLGGVGRGRPPAHTTPGDGQTPAGPVRNLGPAAPNLVQPSNLPGPDLALLQPPSSPIGLDSVLLGGVRPGSPSSPGGTGDPSTRSPQPISPASPIAGPSRSPLPSSHASSIASPSRHLPSSSPISLITGPNGTPLSLSPISIVLSSFGTPQRSPLSASPKGSPLPSSPTSPVRSSVGSPPALSPISPFTGDSQGSPLPLSPTSPVPSSVWSPPTLSPISPLSAGPEGSPPVLSPVSSVGSLSVLPPILSPISLVAGPSRHGSSSSTDTDVSRQSPFPPMLSPPYDSPGRRSPGSPTNFPFVGNSPSQAGPASSPGTSSASSSPRTK</sequence>
<feature type="region of interest" description="Disordered" evidence="1">
    <location>
        <begin position="30"/>
        <end position="77"/>
    </location>
</feature>
<dbReference type="PRINTS" id="PR01217">
    <property type="entry name" value="PRICHEXTENSN"/>
</dbReference>
<protein>
    <submittedName>
        <fullName evidence="3">Ixodegrin B</fullName>
    </submittedName>
</protein>
<feature type="compositionally biased region" description="Low complexity" evidence="1">
    <location>
        <begin position="404"/>
        <end position="428"/>
    </location>
</feature>
<organism evidence="3">
    <name type="scientific">Rhipicephalus appendiculatus</name>
    <name type="common">Brown ear tick</name>
    <dbReference type="NCBI Taxonomy" id="34631"/>
    <lineage>
        <taxon>Eukaryota</taxon>
        <taxon>Metazoa</taxon>
        <taxon>Ecdysozoa</taxon>
        <taxon>Arthropoda</taxon>
        <taxon>Chelicerata</taxon>
        <taxon>Arachnida</taxon>
        <taxon>Acari</taxon>
        <taxon>Parasitiformes</taxon>
        <taxon>Ixodida</taxon>
        <taxon>Ixodoidea</taxon>
        <taxon>Ixodidae</taxon>
        <taxon>Rhipicephalinae</taxon>
        <taxon>Rhipicephalus</taxon>
        <taxon>Rhipicephalus</taxon>
    </lineage>
</organism>
<dbReference type="EMBL" id="GEDV01011656">
    <property type="protein sequence ID" value="JAP76901.1"/>
    <property type="molecule type" value="Transcribed_RNA"/>
</dbReference>
<evidence type="ECO:0000256" key="2">
    <source>
        <dbReference type="SAM" id="SignalP"/>
    </source>
</evidence>
<feature type="region of interest" description="Disordered" evidence="1">
    <location>
        <begin position="250"/>
        <end position="341"/>
    </location>
</feature>
<proteinExistence type="predicted"/>
<feature type="compositionally biased region" description="Polar residues" evidence="1">
    <location>
        <begin position="362"/>
        <end position="376"/>
    </location>
</feature>
<name>A0A131YG44_RHIAP</name>
<evidence type="ECO:0000256" key="1">
    <source>
        <dbReference type="SAM" id="MobiDB-lite"/>
    </source>
</evidence>
<feature type="compositionally biased region" description="Low complexity" evidence="1">
    <location>
        <begin position="167"/>
        <end position="219"/>
    </location>
</feature>
<feature type="region of interest" description="Disordered" evidence="1">
    <location>
        <begin position="353"/>
        <end position="428"/>
    </location>
</feature>
<feature type="region of interest" description="Disordered" evidence="1">
    <location>
        <begin position="100"/>
        <end position="233"/>
    </location>
</feature>
<feature type="compositionally biased region" description="Low complexity" evidence="1">
    <location>
        <begin position="255"/>
        <end position="282"/>
    </location>
</feature>
<feature type="compositionally biased region" description="Low complexity" evidence="1">
    <location>
        <begin position="307"/>
        <end position="324"/>
    </location>
</feature>
<feature type="signal peptide" evidence="2">
    <location>
        <begin position="1"/>
        <end position="18"/>
    </location>
</feature>
<keyword evidence="2" id="KW-0732">Signal</keyword>
<feature type="compositionally biased region" description="Pro residues" evidence="1">
    <location>
        <begin position="377"/>
        <end position="387"/>
    </location>
</feature>